<organism evidence="2 3">
    <name type="scientific">Trichinella patagoniensis</name>
    <dbReference type="NCBI Taxonomy" id="990121"/>
    <lineage>
        <taxon>Eukaryota</taxon>
        <taxon>Metazoa</taxon>
        <taxon>Ecdysozoa</taxon>
        <taxon>Nematoda</taxon>
        <taxon>Enoplea</taxon>
        <taxon>Dorylaimia</taxon>
        <taxon>Trichinellida</taxon>
        <taxon>Trichinellidae</taxon>
        <taxon>Trichinella</taxon>
    </lineage>
</organism>
<accession>A0A0V1A7F0</accession>
<sequence>MILIMRWLLCIVHPLSRLSRLLSKDQRKFKQSQSEQYPEIKNVHRADMRTYYYTEGWHNQLKEIVGEHQLEHFELQHLLITEQDAVCNVTLIDTIRKRCP</sequence>
<dbReference type="AlphaFoldDB" id="A0A0V1A7F0"/>
<keyword evidence="1" id="KW-0732">Signal</keyword>
<name>A0A0V1A7F0_9BILA</name>
<feature type="signal peptide" evidence="1">
    <location>
        <begin position="1"/>
        <end position="23"/>
    </location>
</feature>
<protein>
    <submittedName>
        <fullName evidence="2">Uncharacterized protein</fullName>
    </submittedName>
</protein>
<dbReference type="Proteomes" id="UP000054783">
    <property type="component" value="Unassembled WGS sequence"/>
</dbReference>
<proteinExistence type="predicted"/>
<gene>
    <name evidence="2" type="ORF">T12_6827</name>
</gene>
<reference evidence="2 3" key="1">
    <citation type="submission" date="2015-01" db="EMBL/GenBank/DDBJ databases">
        <title>Evolution of Trichinella species and genotypes.</title>
        <authorList>
            <person name="Korhonen P.K."/>
            <person name="Edoardo P."/>
            <person name="Giuseppe L.R."/>
            <person name="Gasser R.B."/>
        </authorList>
    </citation>
    <scope>NUCLEOTIDE SEQUENCE [LARGE SCALE GENOMIC DNA]</scope>
    <source>
        <strain evidence="2">ISS2496</strain>
    </source>
</reference>
<comment type="caution">
    <text evidence="2">The sequence shown here is derived from an EMBL/GenBank/DDBJ whole genome shotgun (WGS) entry which is preliminary data.</text>
</comment>
<evidence type="ECO:0000313" key="2">
    <source>
        <dbReference type="EMBL" id="KRY20259.1"/>
    </source>
</evidence>
<dbReference type="EMBL" id="JYDQ01000026">
    <property type="protein sequence ID" value="KRY20259.1"/>
    <property type="molecule type" value="Genomic_DNA"/>
</dbReference>
<evidence type="ECO:0000256" key="1">
    <source>
        <dbReference type="SAM" id="SignalP"/>
    </source>
</evidence>
<evidence type="ECO:0000313" key="3">
    <source>
        <dbReference type="Proteomes" id="UP000054783"/>
    </source>
</evidence>
<feature type="chain" id="PRO_5006874429" evidence="1">
    <location>
        <begin position="24"/>
        <end position="100"/>
    </location>
</feature>
<keyword evidence="3" id="KW-1185">Reference proteome</keyword>